<dbReference type="AlphaFoldDB" id="A0AAW0JWZ6"/>
<comment type="caution">
    <text evidence="2">The sequence shown here is derived from an EMBL/GenBank/DDBJ whole genome shotgun (WGS) entry which is preliminary data.</text>
</comment>
<keyword evidence="3" id="KW-1185">Reference proteome</keyword>
<evidence type="ECO:0000256" key="1">
    <source>
        <dbReference type="SAM" id="MobiDB-lite"/>
    </source>
</evidence>
<dbReference type="EMBL" id="PKMF04000443">
    <property type="protein sequence ID" value="KAK7831498.1"/>
    <property type="molecule type" value="Genomic_DNA"/>
</dbReference>
<name>A0AAW0JWZ6_QUESU</name>
<gene>
    <name evidence="2" type="primary">TBP1</name>
    <name evidence="2" type="ORF">CFP56_027255</name>
</gene>
<protein>
    <submittedName>
        <fullName evidence="2">Tata-box-binding protein</fullName>
    </submittedName>
</protein>
<proteinExistence type="predicted"/>
<accession>A0AAW0JWZ6</accession>
<reference evidence="2 3" key="1">
    <citation type="journal article" date="2018" name="Sci. Data">
        <title>The draft genome sequence of cork oak.</title>
        <authorList>
            <person name="Ramos A.M."/>
            <person name="Usie A."/>
            <person name="Barbosa P."/>
            <person name="Barros P.M."/>
            <person name="Capote T."/>
            <person name="Chaves I."/>
            <person name="Simoes F."/>
            <person name="Abreu I."/>
            <person name="Carrasquinho I."/>
            <person name="Faro C."/>
            <person name="Guimaraes J.B."/>
            <person name="Mendonca D."/>
            <person name="Nobrega F."/>
            <person name="Rodrigues L."/>
            <person name="Saibo N.J.M."/>
            <person name="Varela M.C."/>
            <person name="Egas C."/>
            <person name="Matos J."/>
            <person name="Miguel C.M."/>
            <person name="Oliveira M.M."/>
            <person name="Ricardo C.P."/>
            <person name="Goncalves S."/>
        </authorList>
    </citation>
    <scope>NUCLEOTIDE SEQUENCE [LARGE SCALE GENOMIC DNA]</scope>
    <source>
        <strain evidence="3">cv. HL8</strain>
    </source>
</reference>
<evidence type="ECO:0000313" key="2">
    <source>
        <dbReference type="EMBL" id="KAK7831498.1"/>
    </source>
</evidence>
<evidence type="ECO:0000313" key="3">
    <source>
        <dbReference type="Proteomes" id="UP000237347"/>
    </source>
</evidence>
<feature type="region of interest" description="Disordered" evidence="1">
    <location>
        <begin position="1"/>
        <end position="20"/>
    </location>
</feature>
<organism evidence="2 3">
    <name type="scientific">Quercus suber</name>
    <name type="common">Cork oak</name>
    <dbReference type="NCBI Taxonomy" id="58331"/>
    <lineage>
        <taxon>Eukaryota</taxon>
        <taxon>Viridiplantae</taxon>
        <taxon>Streptophyta</taxon>
        <taxon>Embryophyta</taxon>
        <taxon>Tracheophyta</taxon>
        <taxon>Spermatophyta</taxon>
        <taxon>Magnoliopsida</taxon>
        <taxon>eudicotyledons</taxon>
        <taxon>Gunneridae</taxon>
        <taxon>Pentapetalae</taxon>
        <taxon>rosids</taxon>
        <taxon>fabids</taxon>
        <taxon>Fagales</taxon>
        <taxon>Fagaceae</taxon>
        <taxon>Quercus</taxon>
    </lineage>
</organism>
<sequence>MAEQGLEGSQPVDLKKHPSGIVPTLQSQTLAATLPLELPLDYSLAQVASTIAILPALEMRCRGPPKRLLTYFRIL</sequence>
<dbReference type="Proteomes" id="UP000237347">
    <property type="component" value="Unassembled WGS sequence"/>
</dbReference>